<dbReference type="GO" id="GO:0010185">
    <property type="term" value="P:regulation of cellular defense response"/>
    <property type="evidence" value="ECO:0007669"/>
    <property type="project" value="UniProtKB-ARBA"/>
</dbReference>
<reference evidence="10 11" key="1">
    <citation type="journal article" date="2024" name="Genome Biol. Evol.">
        <title>Chromosome-level genome assembly of the viviparous eelpout Zoarces viviparus.</title>
        <authorList>
            <person name="Fuhrmann N."/>
            <person name="Brasseur M.V."/>
            <person name="Bakowski C.E."/>
            <person name="Podsiadlowski L."/>
            <person name="Prost S."/>
            <person name="Krehenwinkel H."/>
            <person name="Mayer C."/>
        </authorList>
    </citation>
    <scope>NUCLEOTIDE SEQUENCE [LARGE SCALE GENOMIC DNA]</scope>
    <source>
        <strain evidence="10">NO-MEL_2022_Ind0_liver</strain>
    </source>
</reference>
<dbReference type="Pfam" id="PF22633">
    <property type="entry name" value="F5_F8_type_C_2"/>
    <property type="match status" value="1"/>
</dbReference>
<sequence>MKLSVLVVLLLLETRSAYTYENVALRGKATQSDRLDNSFSAAYNAIDGNRDANYYAGSCTHTDEMTNPWWRVDLLESYIVTSVIITNRGDCCAERLNGAQIHIGNSMNNPVVGTIPSAGPGESVTLTFTENVEGRYVIVALPGPGKYLTLCEVEVYGYRASTATETNLSVPSARCAVITSIPSGGVGEFQCNGTDGRYVTVVIPRQEYLTLCEVEVYGSPLD</sequence>
<dbReference type="GO" id="GO:0005576">
    <property type="term" value="C:extracellular region"/>
    <property type="evidence" value="ECO:0007669"/>
    <property type="project" value="UniProtKB-SubCell"/>
</dbReference>
<comment type="similarity">
    <text evidence="2">Belongs to the fucolectin family.</text>
</comment>
<evidence type="ECO:0000256" key="3">
    <source>
        <dbReference type="ARBA" id="ARBA00011233"/>
    </source>
</evidence>
<name>A0AAW1DW66_ZOAVI</name>
<protein>
    <recommendedName>
        <fullName evidence="9">Fucolectin tachylectin-4 pentraxin-1 domain-containing protein</fullName>
    </recommendedName>
</protein>
<evidence type="ECO:0000256" key="6">
    <source>
        <dbReference type="ARBA" id="ARBA00022837"/>
    </source>
</evidence>
<dbReference type="GO" id="GO:0001868">
    <property type="term" value="P:regulation of complement activation, lectin pathway"/>
    <property type="evidence" value="ECO:0007669"/>
    <property type="project" value="UniProtKB-ARBA"/>
</dbReference>
<keyword evidence="7" id="KW-1015">Disulfide bond</keyword>
<proteinExistence type="inferred from homology"/>
<feature type="domain" description="Fucolectin tachylectin-4 pentraxin-1" evidence="9">
    <location>
        <begin position="20"/>
        <end position="171"/>
    </location>
</feature>
<dbReference type="InterPro" id="IPR006585">
    <property type="entry name" value="FTP1"/>
</dbReference>
<feature type="signal peptide" evidence="8">
    <location>
        <begin position="1"/>
        <end position="19"/>
    </location>
</feature>
<dbReference type="InterPro" id="IPR008979">
    <property type="entry name" value="Galactose-bd-like_sf"/>
</dbReference>
<evidence type="ECO:0000256" key="7">
    <source>
        <dbReference type="ARBA" id="ARBA00023157"/>
    </source>
</evidence>
<evidence type="ECO:0000256" key="2">
    <source>
        <dbReference type="ARBA" id="ARBA00010147"/>
    </source>
</evidence>
<evidence type="ECO:0000256" key="8">
    <source>
        <dbReference type="SAM" id="SignalP"/>
    </source>
</evidence>
<comment type="caution">
    <text evidence="10">The sequence shown here is derived from an EMBL/GenBank/DDBJ whole genome shotgun (WGS) entry which is preliminary data.</text>
</comment>
<evidence type="ECO:0000256" key="4">
    <source>
        <dbReference type="ARBA" id="ARBA00022723"/>
    </source>
</evidence>
<dbReference type="GO" id="GO:0042806">
    <property type="term" value="F:fucose binding"/>
    <property type="evidence" value="ECO:0007669"/>
    <property type="project" value="UniProtKB-ARBA"/>
</dbReference>
<comment type="subunit">
    <text evidence="3">Homotrimer.</text>
</comment>
<keyword evidence="8" id="KW-0732">Signal</keyword>
<keyword evidence="6" id="KW-0106">Calcium</keyword>
<dbReference type="InterPro" id="IPR051941">
    <property type="entry name" value="BG_Antigen-Binding_Lectin"/>
</dbReference>
<dbReference type="AlphaFoldDB" id="A0AAW1DW66"/>
<accession>A0AAW1DW66</accession>
<keyword evidence="4" id="KW-0479">Metal-binding</keyword>
<gene>
    <name evidence="10" type="ORF">VZT92_027804</name>
</gene>
<dbReference type="SMART" id="SM00607">
    <property type="entry name" value="FTP"/>
    <property type="match status" value="1"/>
</dbReference>
<dbReference type="GO" id="GO:0046872">
    <property type="term" value="F:metal ion binding"/>
    <property type="evidence" value="ECO:0007669"/>
    <property type="project" value="UniProtKB-KW"/>
</dbReference>
<evidence type="ECO:0000256" key="5">
    <source>
        <dbReference type="ARBA" id="ARBA00022734"/>
    </source>
</evidence>
<keyword evidence="11" id="KW-1185">Reference proteome</keyword>
<dbReference type="PANTHER" id="PTHR45713:SF6">
    <property type="entry name" value="F5_8 TYPE C DOMAIN-CONTAINING PROTEIN"/>
    <property type="match status" value="1"/>
</dbReference>
<comment type="function">
    <text evidence="1">Acts as a defensive agent. Recognizes blood group fucosylated oligosaccharides including A, B, H and Lewis B-type antigens. Does not recognize Lewis A antigen and has low affinity for monovalent haptens.</text>
</comment>
<dbReference type="Proteomes" id="UP001488805">
    <property type="component" value="Unassembled WGS sequence"/>
</dbReference>
<evidence type="ECO:0000313" key="11">
    <source>
        <dbReference type="Proteomes" id="UP001488805"/>
    </source>
</evidence>
<dbReference type="Gene3D" id="2.60.120.260">
    <property type="entry name" value="Galactose-binding domain-like"/>
    <property type="match status" value="2"/>
</dbReference>
<evidence type="ECO:0000259" key="9">
    <source>
        <dbReference type="SMART" id="SM00607"/>
    </source>
</evidence>
<evidence type="ECO:0000313" key="10">
    <source>
        <dbReference type="EMBL" id="KAK9514328.1"/>
    </source>
</evidence>
<dbReference type="SUPFAM" id="SSF49785">
    <property type="entry name" value="Galactose-binding domain-like"/>
    <property type="match status" value="2"/>
</dbReference>
<organism evidence="10 11">
    <name type="scientific">Zoarces viviparus</name>
    <name type="common">Viviparous eelpout</name>
    <name type="synonym">Blennius viviparus</name>
    <dbReference type="NCBI Taxonomy" id="48416"/>
    <lineage>
        <taxon>Eukaryota</taxon>
        <taxon>Metazoa</taxon>
        <taxon>Chordata</taxon>
        <taxon>Craniata</taxon>
        <taxon>Vertebrata</taxon>
        <taxon>Euteleostomi</taxon>
        <taxon>Actinopterygii</taxon>
        <taxon>Neopterygii</taxon>
        <taxon>Teleostei</taxon>
        <taxon>Neoteleostei</taxon>
        <taxon>Acanthomorphata</taxon>
        <taxon>Eupercaria</taxon>
        <taxon>Perciformes</taxon>
        <taxon>Cottioidei</taxon>
        <taxon>Zoarcales</taxon>
        <taxon>Zoarcidae</taxon>
        <taxon>Zoarcinae</taxon>
        <taxon>Zoarces</taxon>
    </lineage>
</organism>
<dbReference type="PANTHER" id="PTHR45713">
    <property type="entry name" value="FTP DOMAIN-CONTAINING PROTEIN"/>
    <property type="match status" value="1"/>
</dbReference>
<evidence type="ECO:0000256" key="1">
    <source>
        <dbReference type="ARBA" id="ARBA00002219"/>
    </source>
</evidence>
<dbReference type="EMBL" id="JBCEZU010000597">
    <property type="protein sequence ID" value="KAK9514328.1"/>
    <property type="molecule type" value="Genomic_DNA"/>
</dbReference>
<keyword evidence="5" id="KW-0430">Lectin</keyword>
<feature type="chain" id="PRO_5044024783" description="Fucolectin tachylectin-4 pentraxin-1 domain-containing protein" evidence="8">
    <location>
        <begin position="20"/>
        <end position="222"/>
    </location>
</feature>